<evidence type="ECO:0000313" key="4">
    <source>
        <dbReference type="Proteomes" id="UP000467132"/>
    </source>
</evidence>
<dbReference type="RefSeq" id="WP_160198746.1">
    <property type="nucleotide sequence ID" value="NZ_QXXA01000026.1"/>
</dbReference>
<keyword evidence="4" id="KW-1185">Reference proteome</keyword>
<feature type="compositionally biased region" description="Acidic residues" evidence="1">
    <location>
        <begin position="57"/>
        <end position="69"/>
    </location>
</feature>
<proteinExistence type="predicted"/>
<gene>
    <name evidence="3" type="ORF">D3Z33_15585</name>
</gene>
<feature type="transmembrane region" description="Helical" evidence="2">
    <location>
        <begin position="6"/>
        <end position="25"/>
    </location>
</feature>
<comment type="caution">
    <text evidence="3">The sequence shown here is derived from an EMBL/GenBank/DDBJ whole genome shotgun (WGS) entry which is preliminary data.</text>
</comment>
<name>A0A845R4E0_9CLOT</name>
<feature type="compositionally biased region" description="Basic and acidic residues" evidence="1">
    <location>
        <begin position="115"/>
        <end position="129"/>
    </location>
</feature>
<reference evidence="3 4" key="1">
    <citation type="submission" date="2018-08" db="EMBL/GenBank/DDBJ databases">
        <title>Murine metabolic-syndrome-specific gut microbial biobank.</title>
        <authorList>
            <person name="Liu C."/>
        </authorList>
    </citation>
    <scope>NUCLEOTIDE SEQUENCE [LARGE SCALE GENOMIC DNA]</scope>
    <source>
        <strain evidence="3 4">583</strain>
    </source>
</reference>
<accession>A0A845R4E0</accession>
<sequence>MDILLFIVGISGFVASLLFLLVYSIQKESKKKPLMLMGISIVLFTLSLFMNSSDIDTEADKESVEEEKEVETSNNDNEDNDNEVETNTSTDDIQGKDEGTVNIQTDTNVEEVNPEEEKEREEDQKKQEAANEEENEAEKKQREIESDKFNIKTAIKDRIDEGDYTNVTIDSITINENLGTEEDRDYIALVNLDFNVKNTRNTGNKVMRMYSDDLAATLANKGIKNLAEIAIFLKDEYNDRSVKYAYEYKNNGFYIMDIAGE</sequence>
<keyword evidence="2" id="KW-1133">Transmembrane helix</keyword>
<dbReference type="AlphaFoldDB" id="A0A845R4E0"/>
<dbReference type="Proteomes" id="UP000467132">
    <property type="component" value="Unassembled WGS sequence"/>
</dbReference>
<evidence type="ECO:0000256" key="1">
    <source>
        <dbReference type="SAM" id="MobiDB-lite"/>
    </source>
</evidence>
<dbReference type="OrthoDB" id="2940519at2"/>
<evidence type="ECO:0000313" key="3">
    <source>
        <dbReference type="EMBL" id="NBI08282.1"/>
    </source>
</evidence>
<protein>
    <submittedName>
        <fullName evidence="3">Uncharacterized protein</fullName>
    </submittedName>
</protein>
<feature type="region of interest" description="Disordered" evidence="1">
    <location>
        <begin position="57"/>
        <end position="144"/>
    </location>
</feature>
<evidence type="ECO:0000256" key="2">
    <source>
        <dbReference type="SAM" id="Phobius"/>
    </source>
</evidence>
<organism evidence="3 4">
    <name type="scientific">Senegalia massiliensis</name>
    <dbReference type="NCBI Taxonomy" id="1720316"/>
    <lineage>
        <taxon>Bacteria</taxon>
        <taxon>Bacillati</taxon>
        <taxon>Bacillota</taxon>
        <taxon>Clostridia</taxon>
        <taxon>Eubacteriales</taxon>
        <taxon>Clostridiaceae</taxon>
        <taxon>Senegalia</taxon>
    </lineage>
</organism>
<dbReference type="EMBL" id="QXXA01000026">
    <property type="protein sequence ID" value="NBI08282.1"/>
    <property type="molecule type" value="Genomic_DNA"/>
</dbReference>
<keyword evidence="2" id="KW-0472">Membrane</keyword>
<keyword evidence="2" id="KW-0812">Transmembrane</keyword>
<feature type="transmembrane region" description="Helical" evidence="2">
    <location>
        <begin position="34"/>
        <end position="50"/>
    </location>
</feature>